<dbReference type="Gene3D" id="1.10.150.690">
    <property type="entry name" value="DUF2063"/>
    <property type="match status" value="1"/>
</dbReference>
<proteinExistence type="predicted"/>
<protein>
    <recommendedName>
        <fullName evidence="1">Putative DNA-binding domain-containing protein</fullName>
    </recommendedName>
</protein>
<comment type="caution">
    <text evidence="2">The sequence shown here is derived from an EMBL/GenBank/DDBJ whole genome shotgun (WGS) entry which is preliminary data.</text>
</comment>
<dbReference type="RefSeq" id="WP_006035459.1">
    <property type="nucleotide sequence ID" value="NZ_AAQJ02000001.1"/>
</dbReference>
<dbReference type="STRING" id="59196.RICGR_0942"/>
<organism evidence="2 3">
    <name type="scientific">Rickettsiella grylli</name>
    <dbReference type="NCBI Taxonomy" id="59196"/>
    <lineage>
        <taxon>Bacteria</taxon>
        <taxon>Pseudomonadati</taxon>
        <taxon>Pseudomonadota</taxon>
        <taxon>Gammaproteobacteria</taxon>
        <taxon>Legionellales</taxon>
        <taxon>Coxiellaceae</taxon>
        <taxon>Rickettsiella</taxon>
    </lineage>
</organism>
<dbReference type="Proteomes" id="UP000054075">
    <property type="component" value="Unassembled WGS sequence"/>
</dbReference>
<name>A8PN93_9COXI</name>
<evidence type="ECO:0000259" key="1">
    <source>
        <dbReference type="Pfam" id="PF09836"/>
    </source>
</evidence>
<dbReference type="Pfam" id="PF09836">
    <property type="entry name" value="DUF2063"/>
    <property type="match status" value="1"/>
</dbReference>
<sequence>MSALANVQRAMQTHLMDENGKILNWLVKPVKGTLRERLAVYSNAYIWRLVDALAQEYGVLAQFLGDEAFMALAEAFIDAHPSRVYSISKFSEPFVSFLMDNTPYSEKQYLGELAQLIKALNACLEAADAPCLSVKTLAEIPEQNWPSLCFTFHPSVRYFHFNYNIYAVWQAFVQEKPRPELQKISTYCVVWRKALQSYVTSITEAEALAFMQLSRGSCFADVCEAVYDKGLMQESQTAHFVANLLSKWLNNHLLSGVYFS</sequence>
<dbReference type="EMBL" id="AAQJ02000001">
    <property type="protein sequence ID" value="EDP46483.1"/>
    <property type="molecule type" value="Genomic_DNA"/>
</dbReference>
<feature type="domain" description="Putative DNA-binding" evidence="1">
    <location>
        <begin position="7"/>
        <end position="98"/>
    </location>
</feature>
<dbReference type="OrthoDB" id="343356at2"/>
<accession>A8PN93</accession>
<dbReference type="InterPro" id="IPR018640">
    <property type="entry name" value="DUF2063"/>
</dbReference>
<dbReference type="AlphaFoldDB" id="A8PN93"/>
<reference evidence="2" key="1">
    <citation type="submission" date="2006-04" db="EMBL/GenBank/DDBJ databases">
        <authorList>
            <person name="Seshadri R."/>
            <person name="Federici B.A."/>
        </authorList>
    </citation>
    <scope>NUCLEOTIDE SEQUENCE [LARGE SCALE GENOMIC DNA]</scope>
</reference>
<reference evidence="2" key="2">
    <citation type="submission" date="2007-10" db="EMBL/GenBank/DDBJ databases">
        <authorList>
            <person name="Myers G.S."/>
        </authorList>
    </citation>
    <scope>NUCLEOTIDE SEQUENCE [LARGE SCALE GENOMIC DNA]</scope>
</reference>
<gene>
    <name evidence="2" type="ORF">RICGR_0942</name>
</gene>
<dbReference type="eggNOG" id="COG3219">
    <property type="taxonomic scope" value="Bacteria"/>
</dbReference>
<keyword evidence="3" id="KW-1185">Reference proteome</keyword>
<evidence type="ECO:0000313" key="3">
    <source>
        <dbReference type="Proteomes" id="UP000054075"/>
    </source>
</evidence>
<evidence type="ECO:0000313" key="2">
    <source>
        <dbReference type="EMBL" id="EDP46483.1"/>
    </source>
</evidence>
<dbReference type="InterPro" id="IPR044922">
    <property type="entry name" value="DUF2063_N_sf"/>
</dbReference>